<sequence>MFRYDVQNSKSSIGKGHATEKKPILVPDIEIEAFKAMLTFIYTKHFNGLDANNWLDVLKAADKYNIKGLALRWADEQCRRYIDQNMSALIKTEAFLQIDQNLLCKFSEEALRWADEQCSKNSIECSAEKRREMLGPALFNIRFPLMPKEEFTESIVSTDVLTTEEVDSIYQHYSHPNLSDLTGLSKLKFPVHQRYKYEGTIEMEIEKVSEFALEDDENRFSDALEIGGFSWKI</sequence>
<dbReference type="InterPro" id="IPR011333">
    <property type="entry name" value="SKP1/BTB/POZ_sf"/>
</dbReference>
<evidence type="ECO:0000313" key="2">
    <source>
        <dbReference type="EMBL" id="KAL3076743.1"/>
    </source>
</evidence>
<dbReference type="EMBL" id="JBICBT010001243">
    <property type="protein sequence ID" value="KAL3076743.1"/>
    <property type="molecule type" value="Genomic_DNA"/>
</dbReference>
<feature type="domain" description="BACK" evidence="1">
    <location>
        <begin position="55"/>
        <end position="153"/>
    </location>
</feature>
<dbReference type="PANTHER" id="PTHR45774">
    <property type="entry name" value="BTB/POZ DOMAIN-CONTAINING"/>
    <property type="match status" value="1"/>
</dbReference>
<dbReference type="SUPFAM" id="SSF54695">
    <property type="entry name" value="POZ domain"/>
    <property type="match status" value="1"/>
</dbReference>
<evidence type="ECO:0000313" key="3">
    <source>
        <dbReference type="Proteomes" id="UP001620626"/>
    </source>
</evidence>
<evidence type="ECO:0000259" key="1">
    <source>
        <dbReference type="Pfam" id="PF07707"/>
    </source>
</evidence>
<proteinExistence type="predicted"/>
<dbReference type="Gene3D" id="3.30.710.10">
    <property type="entry name" value="Potassium Channel Kv1.1, Chain A"/>
    <property type="match status" value="1"/>
</dbReference>
<keyword evidence="3" id="KW-1185">Reference proteome</keyword>
<gene>
    <name evidence="2" type="ORF">niasHT_038639</name>
</gene>
<accession>A0ABD2ITV5</accession>
<dbReference type="Gene3D" id="1.25.40.420">
    <property type="match status" value="1"/>
</dbReference>
<name>A0ABD2ITV5_9BILA</name>
<comment type="caution">
    <text evidence="2">The sequence shown here is derived from an EMBL/GenBank/DDBJ whole genome shotgun (WGS) entry which is preliminary data.</text>
</comment>
<dbReference type="AlphaFoldDB" id="A0ABD2ITV5"/>
<reference evidence="2 3" key="1">
    <citation type="submission" date="2024-10" db="EMBL/GenBank/DDBJ databases">
        <authorList>
            <person name="Kim D."/>
        </authorList>
    </citation>
    <scope>NUCLEOTIDE SEQUENCE [LARGE SCALE GENOMIC DNA]</scope>
    <source>
        <strain evidence="2">BH-2024</strain>
    </source>
</reference>
<dbReference type="InterPro" id="IPR011705">
    <property type="entry name" value="BACK"/>
</dbReference>
<dbReference type="Proteomes" id="UP001620626">
    <property type="component" value="Unassembled WGS sequence"/>
</dbReference>
<organism evidence="2 3">
    <name type="scientific">Heterodera trifolii</name>
    <dbReference type="NCBI Taxonomy" id="157864"/>
    <lineage>
        <taxon>Eukaryota</taxon>
        <taxon>Metazoa</taxon>
        <taxon>Ecdysozoa</taxon>
        <taxon>Nematoda</taxon>
        <taxon>Chromadorea</taxon>
        <taxon>Rhabditida</taxon>
        <taxon>Tylenchina</taxon>
        <taxon>Tylenchomorpha</taxon>
        <taxon>Tylenchoidea</taxon>
        <taxon>Heteroderidae</taxon>
        <taxon>Heteroderinae</taxon>
        <taxon>Heterodera</taxon>
    </lineage>
</organism>
<dbReference type="Pfam" id="PF07707">
    <property type="entry name" value="BACK"/>
    <property type="match status" value="1"/>
</dbReference>
<protein>
    <recommendedName>
        <fullName evidence="1">BACK domain-containing protein</fullName>
    </recommendedName>
</protein>